<dbReference type="InterPro" id="IPR034466">
    <property type="entry name" value="Methyltransferase_Class_B"/>
</dbReference>
<organism evidence="2 3">
    <name type="scientific">Nitrospira tepida</name>
    <dbReference type="NCBI Taxonomy" id="2973512"/>
    <lineage>
        <taxon>Bacteria</taxon>
        <taxon>Pseudomonadati</taxon>
        <taxon>Nitrospirota</taxon>
        <taxon>Nitrospiria</taxon>
        <taxon>Nitrospirales</taxon>
        <taxon>Nitrospiraceae</taxon>
        <taxon>Nitrospira</taxon>
    </lineage>
</organism>
<dbReference type="CDD" id="cd04186">
    <property type="entry name" value="GT_2_like_c"/>
    <property type="match status" value="1"/>
</dbReference>
<dbReference type="Proteomes" id="UP001179121">
    <property type="component" value="Chromosome"/>
</dbReference>
<dbReference type="GO" id="GO:0016757">
    <property type="term" value="F:glycosyltransferase activity"/>
    <property type="evidence" value="ECO:0007669"/>
    <property type="project" value="UniProtKB-KW"/>
</dbReference>
<evidence type="ECO:0000259" key="1">
    <source>
        <dbReference type="PROSITE" id="PS51918"/>
    </source>
</evidence>
<protein>
    <submittedName>
        <fullName evidence="2">Glycosyltransferase</fullName>
    </submittedName>
</protein>
<dbReference type="SUPFAM" id="SSF102114">
    <property type="entry name" value="Radical SAM enzymes"/>
    <property type="match status" value="1"/>
</dbReference>
<dbReference type="SUPFAM" id="SSF48452">
    <property type="entry name" value="TPR-like"/>
    <property type="match status" value="1"/>
</dbReference>
<dbReference type="InterPro" id="IPR029044">
    <property type="entry name" value="Nucleotide-diphossugar_trans"/>
</dbReference>
<dbReference type="InterPro" id="IPR023404">
    <property type="entry name" value="rSAM_horseshoe"/>
</dbReference>
<dbReference type="Pfam" id="PF00535">
    <property type="entry name" value="Glycos_transf_2"/>
    <property type="match status" value="2"/>
</dbReference>
<sequence>MHIALINSPSLARRPVSRSMAGGLGFDGGEHLLLPPLDLATMASSLRHAGESVELIDADPLRLDETGVCRRLEGRTWDVLLATVALPTLEADAAFLVELRRRHPEAKVFGKTLIRDHRTLETLLGQSAADLVIHGEADLSIVDLVAGRTRKGCAWLEQGDGPNSVILRFEEGEPVSDLNRLPFPARDLLPNRQYVYPLLGSPVATLQTSRGCPYPCGYYCPYPLVEGVKWRSQSPERIAAEIKEIVEHNGITKLYFRDATFTLNQERIGRLCDLIVEAGWTLEWMCETRVDCLSDGLMEKMRAAGCAGLLIGVETGDEAVMHHREGKKGLTVPRLAHVRDKARGLGIRLHFLLIVGLPKETRESIVATYDLIQRYQPDTIGVTIITPYPGTPLYEEALQQGWIDSVRWGDYGGHQVPMHTPQLSREDLITGKQFLEEGFAILERRLREGASALVEAVAAQHYEQVLRWAYRLEPIAQAIREAAPVRSASAAPAQVEALNRQLAADPNEDPGADLSRPAPELSVVIPTYNRQAIVKKTLLAFASQTLSPDQFEVLLVDDGSTDGTVAMARRMKLPFSLRVFARPHGGANVARNEGIRAARGRIVVITGDDMIPEPSFLEAHATFHRKFPVETEAMLGFIDWSPEITVTPFMKFIVSPEGGQQFAYHLVKNGKVDFRLFYTSNLSLKRPFLQRQATLFDPDFLYPAFDDVELGYRLANQGMQIHFNPLAVTKHHHEITPESFVERQRKAGQMAVLLAGKHPVLNELMLKLDEVPRDPGASAVARDRMALLISVLKEVEKPAVARLAALRIQDMGFDQYYAKTVLYPLYQTLLTSAFQEGVRLGLQQSQPTQQARQEPPAANHAPGKRYDVSIIVPVFNKVDLTRQCLTALAAVTHRVEYEVIVVDDGSTDGTPEFLASLGGDVQTVRNEANSGFAKSCNRGAAIARGRYLVFLNNDTIPLEGWLQALVDEVETHAEVAVVGSKLLYEDGTIQHAGVVFSKVVFTPYHLYRQLPGDHPVVNRRREFQCVTAACTLIRRDVFEAAGGFDEGYRNSFEDVDLCLKIRERGWRIIYQPKSVLYHLESQSPGRKAHDADNAKRLRDRWGQHWWIPDEDIAYVEDGLAFRQTADGEILRTRLDPLTDSNERRRWELVAEAQRLAQQQERQGLRALLARVQEWPDDEWVLRWAAMVCRIIGACDLSALFWERVLKIADDPEARCSLAKTALEAGAVEQAEEHVAALLRLKPDHAEGWLMRAVLSMQRRTFEEAEKQFERAFRLGADAKRAQLGMGMAVVGQNQPEKAWHIYRHLSAEYPDDQEVLHWLLRVGASLERWEPLSDDLERYIVRNPGDLSARFAYAGTLLRLGRIEAARKEYDTIRLLNPGFEGLDDLAKSLSAAGSLPLVA</sequence>
<dbReference type="CDD" id="cd01335">
    <property type="entry name" value="Radical_SAM"/>
    <property type="match status" value="1"/>
</dbReference>
<dbReference type="InterPro" id="IPR006638">
    <property type="entry name" value="Elp3/MiaA/NifB-like_rSAM"/>
</dbReference>
<keyword evidence="3" id="KW-1185">Reference proteome</keyword>
<dbReference type="InterPro" id="IPR011990">
    <property type="entry name" value="TPR-like_helical_dom_sf"/>
</dbReference>
<dbReference type="Gene3D" id="3.80.30.20">
    <property type="entry name" value="tm_1862 like domain"/>
    <property type="match status" value="1"/>
</dbReference>
<dbReference type="EMBL" id="OX365700">
    <property type="protein sequence ID" value="CAI4032985.1"/>
    <property type="molecule type" value="Genomic_DNA"/>
</dbReference>
<dbReference type="InterPro" id="IPR007197">
    <property type="entry name" value="rSAM"/>
</dbReference>
<dbReference type="GO" id="GO:0051536">
    <property type="term" value="F:iron-sulfur cluster binding"/>
    <property type="evidence" value="ECO:0007669"/>
    <property type="project" value="InterPro"/>
</dbReference>
<dbReference type="KEGG" id="nti:DNFV4_03415"/>
<dbReference type="SUPFAM" id="SSF53448">
    <property type="entry name" value="Nucleotide-diphospho-sugar transferases"/>
    <property type="match status" value="2"/>
</dbReference>
<dbReference type="RefSeq" id="WP_289269803.1">
    <property type="nucleotide sequence ID" value="NZ_OX365700.1"/>
</dbReference>
<evidence type="ECO:0000313" key="3">
    <source>
        <dbReference type="Proteomes" id="UP001179121"/>
    </source>
</evidence>
<dbReference type="PROSITE" id="PS51918">
    <property type="entry name" value="RADICAL_SAM"/>
    <property type="match status" value="1"/>
</dbReference>
<reference evidence="2" key="1">
    <citation type="submission" date="2022-10" db="EMBL/GenBank/DDBJ databases">
        <authorList>
            <person name="Koch H."/>
        </authorList>
    </citation>
    <scope>NUCLEOTIDE SEQUENCE</scope>
    <source>
        <strain evidence="2">DNF</strain>
    </source>
</reference>
<feature type="domain" description="Radical SAM core" evidence="1">
    <location>
        <begin position="198"/>
        <end position="440"/>
    </location>
</feature>
<dbReference type="Gene3D" id="3.90.550.10">
    <property type="entry name" value="Spore Coat Polysaccharide Biosynthesis Protein SpsA, Chain A"/>
    <property type="match status" value="2"/>
</dbReference>
<name>A0AA86T6D2_9BACT</name>
<dbReference type="SFLD" id="SFLDS00029">
    <property type="entry name" value="Radical_SAM"/>
    <property type="match status" value="1"/>
</dbReference>
<dbReference type="SMART" id="SM00729">
    <property type="entry name" value="Elp3"/>
    <property type="match status" value="1"/>
</dbReference>
<proteinExistence type="predicted"/>
<dbReference type="CDD" id="cd00761">
    <property type="entry name" value="Glyco_tranf_GTA_type"/>
    <property type="match status" value="1"/>
</dbReference>
<dbReference type="Gene3D" id="1.25.40.10">
    <property type="entry name" value="Tetratricopeptide repeat domain"/>
    <property type="match status" value="1"/>
</dbReference>
<gene>
    <name evidence="2" type="ORF">DNFV4_03415</name>
</gene>
<accession>A0AA86T6D2</accession>
<dbReference type="InterPro" id="IPR058240">
    <property type="entry name" value="rSAM_sf"/>
</dbReference>
<dbReference type="SFLD" id="SFLDG01082">
    <property type="entry name" value="B12-binding_domain_containing"/>
    <property type="match status" value="1"/>
</dbReference>
<dbReference type="Pfam" id="PF04055">
    <property type="entry name" value="Radical_SAM"/>
    <property type="match status" value="1"/>
</dbReference>
<dbReference type="SFLD" id="SFLDG01123">
    <property type="entry name" value="methyltransferase_(Class_B)"/>
    <property type="match status" value="1"/>
</dbReference>
<dbReference type="PANTHER" id="PTHR43179:SF7">
    <property type="entry name" value="RHAMNOSYLTRANSFERASE WBBL"/>
    <property type="match status" value="1"/>
</dbReference>
<evidence type="ECO:0000313" key="2">
    <source>
        <dbReference type="EMBL" id="CAI4032985.1"/>
    </source>
</evidence>
<dbReference type="InterPro" id="IPR001173">
    <property type="entry name" value="Glyco_trans_2-like"/>
</dbReference>
<dbReference type="PANTHER" id="PTHR43179">
    <property type="entry name" value="RHAMNOSYLTRANSFERASE WBBL"/>
    <property type="match status" value="1"/>
</dbReference>